<reference evidence="1" key="1">
    <citation type="submission" date="2022-08" db="EMBL/GenBank/DDBJ databases">
        <title>Polycladomyces zharkentsis sp. nov., a novel thermophilic CMC and starch-degrading bacterium isolated from a geothermal spring in Kazakhstan.</title>
        <authorList>
            <person name="Mashzhan A."/>
            <person name="Kistaubaeva A."/>
            <person name="Javier-Lopez R."/>
            <person name="Birkeland N.-K."/>
        </authorList>
    </citation>
    <scope>NUCLEOTIDE SEQUENCE</scope>
    <source>
        <strain evidence="1">KSR 13</strain>
    </source>
</reference>
<dbReference type="EMBL" id="JANRHH010000047">
    <property type="protein sequence ID" value="MDN4594867.1"/>
    <property type="molecule type" value="Genomic_DNA"/>
</dbReference>
<evidence type="ECO:0000313" key="1">
    <source>
        <dbReference type="EMBL" id="MDN4594867.1"/>
    </source>
</evidence>
<keyword evidence="2" id="KW-1185">Reference proteome</keyword>
<accession>A0ABT8IQ39</accession>
<gene>
    <name evidence="1" type="ORF">NWF35_13410</name>
</gene>
<organism evidence="1 2">
    <name type="scientific">Polycladomyces subterraneus</name>
    <dbReference type="NCBI Taxonomy" id="1016997"/>
    <lineage>
        <taxon>Bacteria</taxon>
        <taxon>Bacillati</taxon>
        <taxon>Bacillota</taxon>
        <taxon>Bacilli</taxon>
        <taxon>Bacillales</taxon>
        <taxon>Thermoactinomycetaceae</taxon>
        <taxon>Polycladomyces</taxon>
    </lineage>
</organism>
<protein>
    <submittedName>
        <fullName evidence="1">Uncharacterized protein</fullName>
    </submittedName>
</protein>
<evidence type="ECO:0000313" key="2">
    <source>
        <dbReference type="Proteomes" id="UP001174196"/>
    </source>
</evidence>
<sequence>MPTFTIGIIDNTPVGGVRPVSTIQIRFATATGADTINIRGFFRADNGQSAVHFGDVPH</sequence>
<dbReference type="RefSeq" id="WP_301239752.1">
    <property type="nucleotide sequence ID" value="NZ_JANRHH010000047.1"/>
</dbReference>
<name>A0ABT8IQ39_9BACL</name>
<comment type="caution">
    <text evidence="1">The sequence shown here is derived from an EMBL/GenBank/DDBJ whole genome shotgun (WGS) entry which is preliminary data.</text>
</comment>
<dbReference type="Proteomes" id="UP001174196">
    <property type="component" value="Unassembled WGS sequence"/>
</dbReference>
<proteinExistence type="predicted"/>